<keyword evidence="3" id="KW-1185">Reference proteome</keyword>
<sequence length="218" mass="23378">MGTRIDMKKMIDVDEGTGDSELGSIGLTVNLCFAAAIVSIGIGAVGCLGNHCESKGPLCCYFMTTVALALFYFGIALYSYTVGTSVVPLAERQIAEFCNTSLNFAYETRMGCNDDSNIHNIEKHVKAPGGRGCEECDERVSLIRRMGGCGYLMRLCHKYDYSTVGEGYCLVATENGSEYLPPTVPSSRGSNVSSECCLQACDASVGCSGFTYQSSTKR</sequence>
<accession>A0ABN9W1Y6</accession>
<evidence type="ECO:0000256" key="1">
    <source>
        <dbReference type="SAM" id="Phobius"/>
    </source>
</evidence>
<reference evidence="2" key="1">
    <citation type="submission" date="2023-10" db="EMBL/GenBank/DDBJ databases">
        <authorList>
            <person name="Chen Y."/>
            <person name="Shah S."/>
            <person name="Dougan E. K."/>
            <person name="Thang M."/>
            <person name="Chan C."/>
        </authorList>
    </citation>
    <scope>NUCLEOTIDE SEQUENCE [LARGE SCALE GENOMIC DNA]</scope>
</reference>
<feature type="transmembrane region" description="Helical" evidence="1">
    <location>
        <begin position="25"/>
        <end position="48"/>
    </location>
</feature>
<proteinExistence type="predicted"/>
<evidence type="ECO:0008006" key="4">
    <source>
        <dbReference type="Google" id="ProtNLM"/>
    </source>
</evidence>
<keyword evidence="1" id="KW-0812">Transmembrane</keyword>
<gene>
    <name evidence="2" type="ORF">PCOR1329_LOCUS63282</name>
</gene>
<keyword evidence="1" id="KW-1133">Transmembrane helix</keyword>
<keyword evidence="1" id="KW-0472">Membrane</keyword>
<dbReference type="Proteomes" id="UP001189429">
    <property type="component" value="Unassembled WGS sequence"/>
</dbReference>
<comment type="caution">
    <text evidence="2">The sequence shown here is derived from an EMBL/GenBank/DDBJ whole genome shotgun (WGS) entry which is preliminary data.</text>
</comment>
<name>A0ABN9W1Y6_9DINO</name>
<evidence type="ECO:0000313" key="3">
    <source>
        <dbReference type="Proteomes" id="UP001189429"/>
    </source>
</evidence>
<evidence type="ECO:0000313" key="2">
    <source>
        <dbReference type="EMBL" id="CAK0880030.1"/>
    </source>
</evidence>
<feature type="non-terminal residue" evidence="2">
    <location>
        <position position="218"/>
    </location>
</feature>
<protein>
    <recommendedName>
        <fullName evidence="4">Apple domain-containing protein</fullName>
    </recommendedName>
</protein>
<feature type="transmembrane region" description="Helical" evidence="1">
    <location>
        <begin position="60"/>
        <end position="80"/>
    </location>
</feature>
<organism evidence="2 3">
    <name type="scientific">Prorocentrum cordatum</name>
    <dbReference type="NCBI Taxonomy" id="2364126"/>
    <lineage>
        <taxon>Eukaryota</taxon>
        <taxon>Sar</taxon>
        <taxon>Alveolata</taxon>
        <taxon>Dinophyceae</taxon>
        <taxon>Prorocentrales</taxon>
        <taxon>Prorocentraceae</taxon>
        <taxon>Prorocentrum</taxon>
    </lineage>
</organism>
<dbReference type="EMBL" id="CAUYUJ010018031">
    <property type="protein sequence ID" value="CAK0880030.1"/>
    <property type="molecule type" value="Genomic_DNA"/>
</dbReference>